<comment type="caution">
    <text evidence="1">The sequence shown here is derived from an EMBL/GenBank/DDBJ whole genome shotgun (WGS) entry which is preliminary data.</text>
</comment>
<dbReference type="AlphaFoldDB" id="A0A5N1JA05"/>
<sequence>MDLNSTAKATAEEAAHQINQLMGDESYSIEEKIAIRRELDTLIRKQIDDNILKLQTLRSSI</sequence>
<evidence type="ECO:0000313" key="1">
    <source>
        <dbReference type="EMBL" id="KAA9349248.1"/>
    </source>
</evidence>
<name>A0A5N1JA05_9BACT</name>
<proteinExistence type="predicted"/>
<dbReference type="RefSeq" id="WP_150880063.1">
    <property type="nucleotide sequence ID" value="NZ_VTWS01000006.1"/>
</dbReference>
<evidence type="ECO:0000313" key="2">
    <source>
        <dbReference type="Proteomes" id="UP000326344"/>
    </source>
</evidence>
<dbReference type="Proteomes" id="UP000326344">
    <property type="component" value="Unassembled WGS sequence"/>
</dbReference>
<dbReference type="EMBL" id="VTWS01000006">
    <property type="protein sequence ID" value="KAA9349248.1"/>
    <property type="molecule type" value="Genomic_DNA"/>
</dbReference>
<reference evidence="1 2" key="1">
    <citation type="submission" date="2019-09" db="EMBL/GenBank/DDBJ databases">
        <title>Genome Sequence of Larkinella sp MA1.</title>
        <authorList>
            <person name="Srinivasan S."/>
        </authorList>
    </citation>
    <scope>NUCLEOTIDE SEQUENCE [LARGE SCALE GENOMIC DNA]</scope>
    <source>
        <strain evidence="1 2">MA1</strain>
    </source>
</reference>
<keyword evidence="2" id="KW-1185">Reference proteome</keyword>
<organism evidence="1 2">
    <name type="scientific">Larkinella humicola</name>
    <dbReference type="NCBI Taxonomy" id="2607654"/>
    <lineage>
        <taxon>Bacteria</taxon>
        <taxon>Pseudomonadati</taxon>
        <taxon>Bacteroidota</taxon>
        <taxon>Cytophagia</taxon>
        <taxon>Cytophagales</taxon>
        <taxon>Spirosomataceae</taxon>
        <taxon>Larkinella</taxon>
    </lineage>
</organism>
<accession>A0A5N1JA05</accession>
<protein>
    <submittedName>
        <fullName evidence="1">Uncharacterized protein</fullName>
    </submittedName>
</protein>
<gene>
    <name evidence="1" type="ORF">F0P93_22910</name>
</gene>